<accession>A0A4U1I6L0</accession>
<evidence type="ECO:0000256" key="2">
    <source>
        <dbReference type="SAM" id="SignalP"/>
    </source>
</evidence>
<dbReference type="AlphaFoldDB" id="A0A4U1I6L0"/>
<sequence length="438" mass="45590">MVSGRLAVVVVASGLGLAAPVLADDTSTAQGVDPATISAAADEIRFAEYASRGDRARAAGKIGDAVIAYSDALAIRSDPLIAGRLGMLLVKMGRHAQAADLLHTAVNRDWSASPTERKAFTTAYGIARDAVCMVDVQVSHAPETTTIDGKPWNRARMNAFFVFLSPGEHEIRATLTGYRDGRAVFTACKGGSMDVPVTLTPLPPDPPIEPTPAPKAPPEPAAIPRPPGLPEVRMEPLGEPRLGMAGAVAVVDGKPLPKQEDPYGYDDTPGGDGKKSGVRGSIGAGPVMVLGVASWAPAVGVVLSGSVRLMPVLSLDLDARAAWLTSGIGGRPLQAMTAGGIASICGHWHWLFGCASGHLGIIRVESTQDIFANSSFTWMKPGLGGRLGAQWVGSRLGARLSVELIGFASRTRIDIERTTIADQPAVMAGVSAVGLWSF</sequence>
<feature type="chain" id="PRO_5020801004" description="PEGA domain-containing protein" evidence="2">
    <location>
        <begin position="24"/>
        <end position="438"/>
    </location>
</feature>
<keyword evidence="4" id="KW-1185">Reference proteome</keyword>
<dbReference type="OrthoDB" id="5525179at2"/>
<comment type="caution">
    <text evidence="3">The sequence shown here is derived from an EMBL/GenBank/DDBJ whole genome shotgun (WGS) entry which is preliminary data.</text>
</comment>
<dbReference type="InterPro" id="IPR011990">
    <property type="entry name" value="TPR-like_helical_dom_sf"/>
</dbReference>
<gene>
    <name evidence="3" type="ORF">E8A74_51465</name>
</gene>
<organism evidence="3 4">
    <name type="scientific">Polyangium fumosum</name>
    <dbReference type="NCBI Taxonomy" id="889272"/>
    <lineage>
        <taxon>Bacteria</taxon>
        <taxon>Pseudomonadati</taxon>
        <taxon>Myxococcota</taxon>
        <taxon>Polyangia</taxon>
        <taxon>Polyangiales</taxon>
        <taxon>Polyangiaceae</taxon>
        <taxon>Polyangium</taxon>
    </lineage>
</organism>
<dbReference type="Proteomes" id="UP000309215">
    <property type="component" value="Unassembled WGS sequence"/>
</dbReference>
<protein>
    <recommendedName>
        <fullName evidence="5">PEGA domain-containing protein</fullName>
    </recommendedName>
</protein>
<proteinExistence type="predicted"/>
<evidence type="ECO:0000256" key="1">
    <source>
        <dbReference type="SAM" id="MobiDB-lite"/>
    </source>
</evidence>
<feature type="signal peptide" evidence="2">
    <location>
        <begin position="1"/>
        <end position="23"/>
    </location>
</feature>
<feature type="region of interest" description="Disordered" evidence="1">
    <location>
        <begin position="256"/>
        <end position="275"/>
    </location>
</feature>
<feature type="region of interest" description="Disordered" evidence="1">
    <location>
        <begin position="202"/>
        <end position="221"/>
    </location>
</feature>
<evidence type="ECO:0000313" key="3">
    <source>
        <dbReference type="EMBL" id="TKC89013.1"/>
    </source>
</evidence>
<reference evidence="3 4" key="1">
    <citation type="submission" date="2019-04" db="EMBL/GenBank/DDBJ databases">
        <authorList>
            <person name="Li Y."/>
            <person name="Wang J."/>
        </authorList>
    </citation>
    <scope>NUCLEOTIDE SEQUENCE [LARGE SCALE GENOMIC DNA]</scope>
    <source>
        <strain evidence="3 4">DSM 14668</strain>
    </source>
</reference>
<evidence type="ECO:0000313" key="4">
    <source>
        <dbReference type="Proteomes" id="UP000309215"/>
    </source>
</evidence>
<dbReference type="RefSeq" id="WP_136936562.1">
    <property type="nucleotide sequence ID" value="NZ_SSMQ01000169.1"/>
</dbReference>
<dbReference type="EMBL" id="SSMQ01000169">
    <property type="protein sequence ID" value="TKC89013.1"/>
    <property type="molecule type" value="Genomic_DNA"/>
</dbReference>
<keyword evidence="2" id="KW-0732">Signal</keyword>
<name>A0A4U1I6L0_9BACT</name>
<evidence type="ECO:0008006" key="5">
    <source>
        <dbReference type="Google" id="ProtNLM"/>
    </source>
</evidence>
<dbReference type="SUPFAM" id="SSF48452">
    <property type="entry name" value="TPR-like"/>
    <property type="match status" value="1"/>
</dbReference>